<keyword evidence="2" id="KW-1185">Reference proteome</keyword>
<comment type="caution">
    <text evidence="1">The sequence shown here is derived from an EMBL/GenBank/DDBJ whole genome shotgun (WGS) entry which is preliminary data.</text>
</comment>
<accession>A0A5B1CGH6</accession>
<protein>
    <submittedName>
        <fullName evidence="1">Uncharacterized protein</fullName>
    </submittedName>
</protein>
<dbReference type="Proteomes" id="UP000322699">
    <property type="component" value="Unassembled WGS sequence"/>
</dbReference>
<evidence type="ECO:0000313" key="2">
    <source>
        <dbReference type="Proteomes" id="UP000322699"/>
    </source>
</evidence>
<dbReference type="AlphaFoldDB" id="A0A5B1CGH6"/>
<dbReference type="EMBL" id="VRLW01000001">
    <property type="protein sequence ID" value="KAA1258633.1"/>
    <property type="molecule type" value="Genomic_DNA"/>
</dbReference>
<sequence>MIVAASGVTIAGSVLQHGNGGTRVSNSNKIADWSRMRCPDLTQASKTPATSSMIDDQLRAEVLLHASGSCQICEATINRDQIKLIVCAKKNQLSSKPLEASDLWAICQSCQSRRVIANREDSVAMD</sequence>
<reference evidence="1 2" key="1">
    <citation type="submission" date="2019-08" db="EMBL/GenBank/DDBJ databases">
        <title>Deep-cultivation of Planctomycetes and their phenomic and genomic characterization uncovers novel biology.</title>
        <authorList>
            <person name="Wiegand S."/>
            <person name="Jogler M."/>
            <person name="Boedeker C."/>
            <person name="Pinto D."/>
            <person name="Vollmers J."/>
            <person name="Rivas-Marin E."/>
            <person name="Kohn T."/>
            <person name="Peeters S.H."/>
            <person name="Heuer A."/>
            <person name="Rast P."/>
            <person name="Oberbeckmann S."/>
            <person name="Bunk B."/>
            <person name="Jeske O."/>
            <person name="Meyerdierks A."/>
            <person name="Storesund J.E."/>
            <person name="Kallscheuer N."/>
            <person name="Luecker S."/>
            <person name="Lage O.M."/>
            <person name="Pohl T."/>
            <person name="Merkel B.J."/>
            <person name="Hornburger P."/>
            <person name="Mueller R.-W."/>
            <person name="Bruemmer F."/>
            <person name="Labrenz M."/>
            <person name="Spormann A.M."/>
            <person name="Op Den Camp H."/>
            <person name="Overmann J."/>
            <person name="Amann R."/>
            <person name="Jetten M.S.M."/>
            <person name="Mascher T."/>
            <person name="Medema M.H."/>
            <person name="Devos D.P."/>
            <person name="Kaster A.-K."/>
            <person name="Ovreas L."/>
            <person name="Rohde M."/>
            <person name="Galperin M.Y."/>
            <person name="Jogler C."/>
        </authorList>
    </citation>
    <scope>NUCLEOTIDE SEQUENCE [LARGE SCALE GENOMIC DNA]</scope>
    <source>
        <strain evidence="1 2">LF1</strain>
    </source>
</reference>
<organism evidence="1 2">
    <name type="scientific">Rubripirellula obstinata</name>
    <dbReference type="NCBI Taxonomy" id="406547"/>
    <lineage>
        <taxon>Bacteria</taxon>
        <taxon>Pseudomonadati</taxon>
        <taxon>Planctomycetota</taxon>
        <taxon>Planctomycetia</taxon>
        <taxon>Pirellulales</taxon>
        <taxon>Pirellulaceae</taxon>
        <taxon>Rubripirellula</taxon>
    </lineage>
</organism>
<gene>
    <name evidence="1" type="ORF">LF1_11550</name>
</gene>
<name>A0A5B1CGH6_9BACT</name>
<proteinExistence type="predicted"/>
<evidence type="ECO:0000313" key="1">
    <source>
        <dbReference type="EMBL" id="KAA1258633.1"/>
    </source>
</evidence>